<comment type="caution">
    <text evidence="6">The sequence shown here is derived from an EMBL/GenBank/DDBJ whole genome shotgun (WGS) entry which is preliminary data.</text>
</comment>
<accession>A0AAW5F2T3</accession>
<name>A0AAW5F2T3_CLOSY</name>
<evidence type="ECO:0000259" key="5">
    <source>
        <dbReference type="PROSITE" id="PS50893"/>
    </source>
</evidence>
<dbReference type="AlphaFoldDB" id="A0AAW5F2T3"/>
<evidence type="ECO:0000256" key="3">
    <source>
        <dbReference type="ARBA" id="ARBA00022741"/>
    </source>
</evidence>
<feature type="domain" description="ABC transporter" evidence="5">
    <location>
        <begin position="6"/>
        <end position="241"/>
    </location>
</feature>
<dbReference type="PROSITE" id="PS50893">
    <property type="entry name" value="ABC_TRANSPORTER_2"/>
    <property type="match status" value="2"/>
</dbReference>
<dbReference type="PANTHER" id="PTHR43790:SF9">
    <property type="entry name" value="GALACTOFURANOSE TRANSPORTER ATP-BINDING PROTEIN YTFR"/>
    <property type="match status" value="1"/>
</dbReference>
<evidence type="ECO:0000256" key="4">
    <source>
        <dbReference type="ARBA" id="ARBA00022840"/>
    </source>
</evidence>
<dbReference type="InterPro" id="IPR027417">
    <property type="entry name" value="P-loop_NTPase"/>
</dbReference>
<evidence type="ECO:0000313" key="6">
    <source>
        <dbReference type="EMBL" id="MCK0085272.1"/>
    </source>
</evidence>
<keyword evidence="4 6" id="KW-0067">ATP-binding</keyword>
<dbReference type="SUPFAM" id="SSF52540">
    <property type="entry name" value="P-loop containing nucleoside triphosphate hydrolases"/>
    <property type="match status" value="2"/>
</dbReference>
<evidence type="ECO:0000313" key="7">
    <source>
        <dbReference type="Proteomes" id="UP001203136"/>
    </source>
</evidence>
<dbReference type="GO" id="GO:0005524">
    <property type="term" value="F:ATP binding"/>
    <property type="evidence" value="ECO:0007669"/>
    <property type="project" value="UniProtKB-KW"/>
</dbReference>
<keyword evidence="3" id="KW-0547">Nucleotide-binding</keyword>
<dbReference type="PANTHER" id="PTHR43790">
    <property type="entry name" value="CARBOHYDRATE TRANSPORT ATP-BINDING PROTEIN MG119-RELATED"/>
    <property type="match status" value="1"/>
</dbReference>
<evidence type="ECO:0000256" key="1">
    <source>
        <dbReference type="ARBA" id="ARBA00022448"/>
    </source>
</evidence>
<evidence type="ECO:0000256" key="2">
    <source>
        <dbReference type="ARBA" id="ARBA00022737"/>
    </source>
</evidence>
<dbReference type="Proteomes" id="UP001203136">
    <property type="component" value="Unassembled WGS sequence"/>
</dbReference>
<proteinExistence type="predicted"/>
<reference evidence="6" key="1">
    <citation type="journal article" date="2022" name="Cell Host Microbe">
        <title>Colonization of the live biotherapeutic product VE303 and modulation of the microbiota and metabolites in healthy volunteers.</title>
        <authorList>
            <person name="Dsouza M."/>
            <person name="Menon R."/>
            <person name="Crossette E."/>
            <person name="Bhattarai S.K."/>
            <person name="Schneider J."/>
            <person name="Kim Y.G."/>
            <person name="Reddy S."/>
            <person name="Caballero S."/>
            <person name="Felix C."/>
            <person name="Cornacchione L."/>
            <person name="Hendrickson J."/>
            <person name="Watson A.R."/>
            <person name="Minot S.S."/>
            <person name="Greenfield N."/>
            <person name="Schopf L."/>
            <person name="Szabady R."/>
            <person name="Patarroyo J."/>
            <person name="Smith W."/>
            <person name="Harrison P."/>
            <person name="Kuijper E.J."/>
            <person name="Kelly C.P."/>
            <person name="Olle B."/>
            <person name="Bobilev D."/>
            <person name="Silber J.L."/>
            <person name="Bucci V."/>
            <person name="Roberts B."/>
            <person name="Faith J."/>
            <person name="Norman J.M."/>
        </authorList>
    </citation>
    <scope>NUCLEOTIDE SEQUENCE</scope>
    <source>
        <strain evidence="6">VE303-04</strain>
    </source>
</reference>
<dbReference type="Gene3D" id="3.40.50.300">
    <property type="entry name" value="P-loop containing nucleotide triphosphate hydrolases"/>
    <property type="match status" value="2"/>
</dbReference>
<dbReference type="RefSeq" id="WP_247213153.1">
    <property type="nucleotide sequence ID" value="NZ_BAABZD010000001.1"/>
</dbReference>
<organism evidence="6 7">
    <name type="scientific">Clostridium symbiosum</name>
    <name type="common">Bacteroides symbiosus</name>
    <dbReference type="NCBI Taxonomy" id="1512"/>
    <lineage>
        <taxon>Bacteria</taxon>
        <taxon>Bacillati</taxon>
        <taxon>Bacillota</taxon>
        <taxon>Clostridia</taxon>
        <taxon>Lachnospirales</taxon>
        <taxon>Lachnospiraceae</taxon>
        <taxon>Otoolea</taxon>
    </lineage>
</organism>
<gene>
    <name evidence="6" type="ORF">K5I21_05190</name>
</gene>
<dbReference type="EMBL" id="JAINVB010000001">
    <property type="protein sequence ID" value="MCK0085272.1"/>
    <property type="molecule type" value="Genomic_DNA"/>
</dbReference>
<sequence length="497" mass="58153">MREETLRMERVTYREQGVTQLENFSMSIWAGEIMGLMPVNRHGISALIKLLRQNLPLHYGYVYYHEKPVNHWRYSDSSMNRISVIQNKSCLAEGLTVADNIFVLRPGFRKRLMQPKILRQQLLPFLEDIEMDIDADACIEELSPFERFVVELLKAVVAGNYLVVLDDISSFLSDMELQKLHRILRHYADKGMAFLYIAPHYEEVKQICDRTAVMKDGQIIKYFLLSEHVPDTYMYRWSEGFDRRVSEQIAKKAGKPLKQETAFLAEDLCFGEVKHLSFSVAPGECLVLQDLDNRFLPDLLMVLSGEKKAEQGHIRIGDVEFRQKPDRRIAIIQEVPVQTMLFSNLSYLDNLCFTLDHRFHDVWLTNKIKKSLRQEYAELLGEEVFDLRVEELSHKQKYDLIYMRILVQNPKVVFCVQPFKRAEVSIRIHVWELLERFLDKGIAVVILAVNLADSLALADRLIRVGKGRKREEYGRNEFGNLQVEAPWLYLYQEKEEE</sequence>
<feature type="domain" description="ABC transporter" evidence="5">
    <location>
        <begin position="257"/>
        <end position="491"/>
    </location>
</feature>
<dbReference type="InterPro" id="IPR050107">
    <property type="entry name" value="ABC_carbohydrate_import_ATPase"/>
</dbReference>
<dbReference type="InterPro" id="IPR003439">
    <property type="entry name" value="ABC_transporter-like_ATP-bd"/>
</dbReference>
<dbReference type="Pfam" id="PF00005">
    <property type="entry name" value="ABC_tran"/>
    <property type="match status" value="1"/>
</dbReference>
<protein>
    <submittedName>
        <fullName evidence="6">ATP-binding cassette domain-containing protein</fullName>
    </submittedName>
</protein>
<keyword evidence="1" id="KW-0813">Transport</keyword>
<dbReference type="GO" id="GO:0016887">
    <property type="term" value="F:ATP hydrolysis activity"/>
    <property type="evidence" value="ECO:0007669"/>
    <property type="project" value="InterPro"/>
</dbReference>
<keyword evidence="2" id="KW-0677">Repeat</keyword>